<accession>A0ABP1AIY7</accession>
<feature type="compositionally biased region" description="Polar residues" evidence="1">
    <location>
        <begin position="9"/>
        <end position="21"/>
    </location>
</feature>
<dbReference type="Proteomes" id="UP001497522">
    <property type="component" value="Chromosome 12"/>
</dbReference>
<protein>
    <submittedName>
        <fullName evidence="2">Uncharacterized protein</fullName>
    </submittedName>
</protein>
<name>A0ABP1AIY7_9BRYO</name>
<evidence type="ECO:0000313" key="3">
    <source>
        <dbReference type="Proteomes" id="UP001497522"/>
    </source>
</evidence>
<dbReference type="EMBL" id="OZ023713">
    <property type="protein sequence ID" value="CAK9862350.1"/>
    <property type="molecule type" value="Genomic_DNA"/>
</dbReference>
<feature type="compositionally biased region" description="Basic residues" evidence="1">
    <location>
        <begin position="32"/>
        <end position="43"/>
    </location>
</feature>
<keyword evidence="3" id="KW-1185">Reference proteome</keyword>
<evidence type="ECO:0000313" key="2">
    <source>
        <dbReference type="EMBL" id="CAK9862350.1"/>
    </source>
</evidence>
<sequence>MSLLLAIEDNNTSYHNTSPTRLSPRDTEKAKKIERKRGKNHNLKNRESQRSRSEAGEQGPYTGVAAATGAKQQHSERGFPEASAQVFVR</sequence>
<feature type="compositionally biased region" description="Basic and acidic residues" evidence="1">
    <location>
        <begin position="44"/>
        <end position="55"/>
    </location>
</feature>
<reference evidence="2" key="1">
    <citation type="submission" date="2024-03" db="EMBL/GenBank/DDBJ databases">
        <authorList>
            <consortium name="ELIXIR-Norway"/>
            <consortium name="Elixir Norway"/>
        </authorList>
    </citation>
    <scope>NUCLEOTIDE SEQUENCE</scope>
</reference>
<evidence type="ECO:0000256" key="1">
    <source>
        <dbReference type="SAM" id="MobiDB-lite"/>
    </source>
</evidence>
<proteinExistence type="predicted"/>
<gene>
    <name evidence="2" type="ORF">CSSPJE1EN2_LOCUS5345</name>
</gene>
<feature type="region of interest" description="Disordered" evidence="1">
    <location>
        <begin position="1"/>
        <end position="89"/>
    </location>
</feature>
<organism evidence="2 3">
    <name type="scientific">Sphagnum jensenii</name>
    <dbReference type="NCBI Taxonomy" id="128206"/>
    <lineage>
        <taxon>Eukaryota</taxon>
        <taxon>Viridiplantae</taxon>
        <taxon>Streptophyta</taxon>
        <taxon>Embryophyta</taxon>
        <taxon>Bryophyta</taxon>
        <taxon>Sphagnophytina</taxon>
        <taxon>Sphagnopsida</taxon>
        <taxon>Sphagnales</taxon>
        <taxon>Sphagnaceae</taxon>
        <taxon>Sphagnum</taxon>
    </lineage>
</organism>